<feature type="domain" description="Helix-turn-helix" evidence="2">
    <location>
        <begin position="9"/>
        <end position="56"/>
    </location>
</feature>
<feature type="domain" description="DUF2087" evidence="1">
    <location>
        <begin position="72"/>
        <end position="135"/>
    </location>
</feature>
<dbReference type="Proteomes" id="UP000334019">
    <property type="component" value="Chromosome"/>
</dbReference>
<evidence type="ECO:0000259" key="2">
    <source>
        <dbReference type="Pfam" id="PF12728"/>
    </source>
</evidence>
<dbReference type="EMBL" id="CP045851">
    <property type="protein sequence ID" value="QGG96479.1"/>
    <property type="molecule type" value="Genomic_DNA"/>
</dbReference>
<dbReference type="InterPro" id="IPR018656">
    <property type="entry name" value="DUF2087"/>
</dbReference>
<reference evidence="3 4" key="1">
    <citation type="submission" date="2019-11" db="EMBL/GenBank/DDBJ databases">
        <authorList>
            <person name="He Y."/>
        </authorList>
    </citation>
    <scope>NUCLEOTIDE SEQUENCE [LARGE SCALE GENOMIC DNA]</scope>
    <source>
        <strain evidence="3 4">SCSIO 58843</strain>
    </source>
</reference>
<protein>
    <submittedName>
        <fullName evidence="3">DUF2087 domain-containing protein</fullName>
    </submittedName>
</protein>
<dbReference type="AlphaFoldDB" id="A0A5Q2RI61"/>
<gene>
    <name evidence="3" type="ORF">GH723_15980</name>
</gene>
<evidence type="ECO:0000259" key="1">
    <source>
        <dbReference type="Pfam" id="PF09860"/>
    </source>
</evidence>
<dbReference type="Pfam" id="PF09860">
    <property type="entry name" value="DUF2087"/>
    <property type="match status" value="1"/>
</dbReference>
<evidence type="ECO:0000313" key="4">
    <source>
        <dbReference type="Proteomes" id="UP000334019"/>
    </source>
</evidence>
<proteinExistence type="predicted"/>
<dbReference type="GO" id="GO:0003677">
    <property type="term" value="F:DNA binding"/>
    <property type="evidence" value="ECO:0007669"/>
    <property type="project" value="InterPro"/>
</dbReference>
<organism evidence="3 4">
    <name type="scientific">Actinomarinicola tropica</name>
    <dbReference type="NCBI Taxonomy" id="2789776"/>
    <lineage>
        <taxon>Bacteria</taxon>
        <taxon>Bacillati</taxon>
        <taxon>Actinomycetota</taxon>
        <taxon>Acidimicrobiia</taxon>
        <taxon>Acidimicrobiales</taxon>
        <taxon>Iamiaceae</taxon>
        <taxon>Actinomarinicola</taxon>
    </lineage>
</organism>
<dbReference type="InterPro" id="IPR041657">
    <property type="entry name" value="HTH_17"/>
</dbReference>
<sequence length="151" mass="17453">MSDALVLHTAAEVAEILRMNLQVVQRKLQAGEIPGYRIGREWRVERAQLLAWLERHSNQRDPLDVHFHADGRLRALPTKRGLRREVLERVVARLAPDRTWSEIELNRELRAVHDDVAALRRELVAERLLVRTPDGVYKRRFHGPSLIPLGG</sequence>
<dbReference type="NCBIfam" id="TIGR01764">
    <property type="entry name" value="excise"/>
    <property type="match status" value="1"/>
</dbReference>
<dbReference type="RefSeq" id="WP_153760583.1">
    <property type="nucleotide sequence ID" value="NZ_CP045851.1"/>
</dbReference>
<dbReference type="Pfam" id="PF12728">
    <property type="entry name" value="HTH_17"/>
    <property type="match status" value="1"/>
</dbReference>
<name>A0A5Q2RI61_9ACTN</name>
<accession>A0A5Q2RI61</accession>
<keyword evidence="4" id="KW-1185">Reference proteome</keyword>
<dbReference type="KEGG" id="atq:GH723_15980"/>
<dbReference type="InterPro" id="IPR010093">
    <property type="entry name" value="SinI_DNA-bd"/>
</dbReference>
<evidence type="ECO:0000313" key="3">
    <source>
        <dbReference type="EMBL" id="QGG96479.1"/>
    </source>
</evidence>